<sequence>MNKNILKKLSLVLGGAAITATMVAVGVVTIQKQNTQNESAKLAKTLDSLFFMAGSDIEAKKQNTIASKYVAPQDRLYETSAPGFSDKINWIELLLLDNLKTESQLKEKSFYLASPSGEIANSLIQFGFVVQKDNSLTKKSNFSIKAKSYANDLKGELFLELVVLDGDTVLGKKVYKIDGFQKVSQEDPGTLAIYEEQSNNNINLSLNKTQMLSYSNFDAFDAKYKEVEGNLEKKVEFIKQLINVYPTNMSSYINYDQANFSYKKVEENKLEIKVSMPYKTQIHAATEENLNATETMQLNTLEVTFPIYTFE</sequence>
<evidence type="ECO:0000313" key="2">
    <source>
        <dbReference type="EMBL" id="VEU70128.1"/>
    </source>
</evidence>
<feature type="chain" id="PRO_5019513407" description="Lipoprotein" evidence="1">
    <location>
        <begin position="25"/>
        <end position="311"/>
    </location>
</feature>
<dbReference type="Proteomes" id="UP000290815">
    <property type="component" value="Chromosome"/>
</dbReference>
<protein>
    <recommendedName>
        <fullName evidence="4">Lipoprotein</fullName>
    </recommendedName>
</protein>
<dbReference type="NCBIfam" id="NF045954">
    <property type="entry name" value="MAG1430_dom"/>
    <property type="match status" value="1"/>
</dbReference>
<dbReference type="EMBL" id="LR215024">
    <property type="protein sequence ID" value="VEU70128.1"/>
    <property type="molecule type" value="Genomic_DNA"/>
</dbReference>
<evidence type="ECO:0000313" key="3">
    <source>
        <dbReference type="Proteomes" id="UP000290815"/>
    </source>
</evidence>
<keyword evidence="3" id="KW-1185">Reference proteome</keyword>
<dbReference type="KEGG" id="mgly:NCTC10194_00124"/>
<dbReference type="AlphaFoldDB" id="A0A449AUG2"/>
<dbReference type="RefSeq" id="WP_027333621.1">
    <property type="nucleotide sequence ID" value="NZ_LR215024.1"/>
</dbReference>
<reference evidence="2 3" key="1">
    <citation type="submission" date="2019-01" db="EMBL/GenBank/DDBJ databases">
        <authorList>
            <consortium name="Pathogen Informatics"/>
        </authorList>
    </citation>
    <scope>NUCLEOTIDE SEQUENCE [LARGE SCALE GENOMIC DNA]</scope>
    <source>
        <strain evidence="2 3">NCTC10194</strain>
    </source>
</reference>
<organism evidence="2 3">
    <name type="scientific">Mycoplasmopsis glycophila</name>
    <dbReference type="NCBI Taxonomy" id="171285"/>
    <lineage>
        <taxon>Bacteria</taxon>
        <taxon>Bacillati</taxon>
        <taxon>Mycoplasmatota</taxon>
        <taxon>Mycoplasmoidales</taxon>
        <taxon>Metamycoplasmataceae</taxon>
        <taxon>Mycoplasmopsis</taxon>
    </lineage>
</organism>
<name>A0A449AUG2_9BACT</name>
<evidence type="ECO:0000256" key="1">
    <source>
        <dbReference type="SAM" id="SignalP"/>
    </source>
</evidence>
<feature type="signal peptide" evidence="1">
    <location>
        <begin position="1"/>
        <end position="24"/>
    </location>
</feature>
<keyword evidence="1" id="KW-0732">Signal</keyword>
<proteinExistence type="predicted"/>
<evidence type="ECO:0008006" key="4">
    <source>
        <dbReference type="Google" id="ProtNLM"/>
    </source>
</evidence>
<gene>
    <name evidence="2" type="ORF">NCTC10194_00124</name>
</gene>
<accession>A0A449AUG2</accession>